<feature type="transmembrane region" description="Helical" evidence="2">
    <location>
        <begin position="107"/>
        <end position="130"/>
    </location>
</feature>
<feature type="transmembrane region" description="Helical" evidence="2">
    <location>
        <begin position="80"/>
        <end position="100"/>
    </location>
</feature>
<feature type="compositionally biased region" description="Low complexity" evidence="1">
    <location>
        <begin position="156"/>
        <end position="174"/>
    </location>
</feature>
<feature type="domain" description="DUF1508" evidence="3">
    <location>
        <begin position="199"/>
        <end position="244"/>
    </location>
</feature>
<keyword evidence="2" id="KW-1133">Transmembrane helix</keyword>
<feature type="compositionally biased region" description="Acidic residues" evidence="1">
    <location>
        <begin position="502"/>
        <end position="511"/>
    </location>
</feature>
<dbReference type="KEGG" id="hpel:HZS54_09375"/>
<dbReference type="AlphaFoldDB" id="A0A7D5PCC1"/>
<feature type="region of interest" description="Disordered" evidence="1">
    <location>
        <begin position="481"/>
        <end position="511"/>
    </location>
</feature>
<reference evidence="5 6" key="1">
    <citation type="submission" date="2020-07" db="EMBL/GenBank/DDBJ databases">
        <title>Halosimplex litoreum sp. nov. and Halosimplex rubrum sp. nov., isolated from different salt environments.</title>
        <authorList>
            <person name="Cui H."/>
        </authorList>
    </citation>
    <scope>NUCLEOTIDE SEQUENCE [LARGE SCALE GENOMIC DNA]</scope>
    <source>
        <strain evidence="5 6">R2</strain>
    </source>
</reference>
<feature type="region of interest" description="Disordered" evidence="1">
    <location>
        <begin position="156"/>
        <end position="190"/>
    </location>
</feature>
<feature type="transmembrane region" description="Helical" evidence="2">
    <location>
        <begin position="20"/>
        <end position="40"/>
    </location>
</feature>
<evidence type="ECO:0000313" key="6">
    <source>
        <dbReference type="Proteomes" id="UP000509346"/>
    </source>
</evidence>
<evidence type="ECO:0000259" key="3">
    <source>
        <dbReference type="Pfam" id="PF07411"/>
    </source>
</evidence>
<proteinExistence type="predicted"/>
<organism evidence="5 6">
    <name type="scientific">Halosimplex pelagicum</name>
    <dbReference type="NCBI Taxonomy" id="869886"/>
    <lineage>
        <taxon>Archaea</taxon>
        <taxon>Methanobacteriati</taxon>
        <taxon>Methanobacteriota</taxon>
        <taxon>Stenosarchaea group</taxon>
        <taxon>Halobacteria</taxon>
        <taxon>Halobacteriales</taxon>
        <taxon>Haloarculaceae</taxon>
        <taxon>Halosimplex</taxon>
    </lineage>
</organism>
<dbReference type="EMBL" id="CP058909">
    <property type="protein sequence ID" value="QLH84961.1"/>
    <property type="molecule type" value="Genomic_DNA"/>
</dbReference>
<feature type="region of interest" description="Disordered" evidence="1">
    <location>
        <begin position="248"/>
        <end position="269"/>
    </location>
</feature>
<accession>A0A7D5PCC1</accession>
<dbReference type="PANTHER" id="PTHR40606">
    <property type="match status" value="1"/>
</dbReference>
<dbReference type="Pfam" id="PF23600">
    <property type="entry name" value="CdpA_N"/>
    <property type="match status" value="1"/>
</dbReference>
<feature type="domain" description="Cell division protein A N-terminal" evidence="4">
    <location>
        <begin position="2"/>
        <end position="138"/>
    </location>
</feature>
<evidence type="ECO:0000256" key="1">
    <source>
        <dbReference type="SAM" id="MobiDB-lite"/>
    </source>
</evidence>
<feature type="domain" description="DUF1508" evidence="3">
    <location>
        <begin position="447"/>
        <end position="495"/>
    </location>
</feature>
<dbReference type="NCBIfam" id="NF041908">
    <property type="entry name" value="HVO_2922"/>
    <property type="match status" value="1"/>
</dbReference>
<name>A0A7D5PCC1_9EURY</name>
<evidence type="ECO:0000256" key="2">
    <source>
        <dbReference type="SAM" id="Phobius"/>
    </source>
</evidence>
<evidence type="ECO:0000259" key="4">
    <source>
        <dbReference type="Pfam" id="PF23600"/>
    </source>
</evidence>
<dbReference type="OrthoDB" id="108721at2157"/>
<dbReference type="InterPro" id="IPR036913">
    <property type="entry name" value="YegP-like_sf"/>
</dbReference>
<dbReference type="InterPro" id="IPR051141">
    <property type="entry name" value="UPF0339_domain"/>
</dbReference>
<gene>
    <name evidence="5" type="ORF">HZS54_09375</name>
</gene>
<dbReference type="SUPFAM" id="SSF160113">
    <property type="entry name" value="YegP-like"/>
    <property type="match status" value="5"/>
</dbReference>
<protein>
    <submittedName>
        <fullName evidence="5">DUF1508 domain-containing protein</fullName>
    </submittedName>
</protein>
<feature type="domain" description="DUF1508" evidence="3">
    <location>
        <begin position="277"/>
        <end position="322"/>
    </location>
</feature>
<feature type="domain" description="DUF1508" evidence="3">
    <location>
        <begin position="336"/>
        <end position="382"/>
    </location>
</feature>
<sequence length="511" mass="55137">MVQWYRDRIAEPTTSDEVYGYWVFVFGILLGILGILLFLTSDVTTATTPGKAGIALAAISLVLLMIGPVIRLPLQRTANLVSYAGGLVALLGVAGFLVAYPGWRDSGLAVPVISVFALGLVLVAVGAALIPVVGGTRRVPEADAEAAVAEPDGFETAADSAEDAGTGATAAAAESDGEPDAEPVAEAPESKARFEVFADRGGKWRWRLRHRNGNIIADSAQGYSSRQKAEQGLESVRTNAPGAPAIREEVEVEPEEEPADAPYPSGESQGTFEVYEDAADEYRWRLVHRNGNIVADGGEGYADRDAVEEAVERVRGYVGDADYLRIDPTAFEVYRDAADEWRWRLIHRNGEILADGGEGYASRTNAQDGVERVRETAADEDAFEIFEDSAGEYRWRLVASNDEIIADGGQGFASERGARDSVERVREYADEASALDYRDAAFEIFEDNAGEYRWRLRHENGQILGDSGEGYASRTGAIEGLRSVKRNAPNADLTDLDATGEAGEDSDGDEE</sequence>
<dbReference type="Pfam" id="PF07411">
    <property type="entry name" value="DUF1508"/>
    <property type="match status" value="5"/>
</dbReference>
<feature type="domain" description="DUF1508" evidence="3">
    <location>
        <begin position="388"/>
        <end position="434"/>
    </location>
</feature>
<feature type="compositionally biased region" description="Acidic residues" evidence="1">
    <location>
        <begin position="250"/>
        <end position="259"/>
    </location>
</feature>
<keyword evidence="6" id="KW-1185">Reference proteome</keyword>
<evidence type="ECO:0000313" key="5">
    <source>
        <dbReference type="EMBL" id="QLH84961.1"/>
    </source>
</evidence>
<dbReference type="Gene3D" id="2.30.29.80">
    <property type="match status" value="4"/>
</dbReference>
<feature type="transmembrane region" description="Helical" evidence="2">
    <location>
        <begin position="52"/>
        <end position="74"/>
    </location>
</feature>
<dbReference type="Proteomes" id="UP000509346">
    <property type="component" value="Chromosome"/>
</dbReference>
<dbReference type="InterPro" id="IPR055563">
    <property type="entry name" value="CdpA_N"/>
</dbReference>
<dbReference type="InterPro" id="IPR010879">
    <property type="entry name" value="DUF1508"/>
</dbReference>
<dbReference type="PANTHER" id="PTHR40606:SF1">
    <property type="entry name" value="UPF0339 PROTEIN YEGP"/>
    <property type="match status" value="1"/>
</dbReference>
<keyword evidence="2" id="KW-0812">Transmembrane</keyword>
<keyword evidence="2" id="KW-0472">Membrane</keyword>